<dbReference type="RefSeq" id="WP_144196652.1">
    <property type="nucleotide sequence ID" value="NZ_VCIZ01000002.1"/>
</dbReference>
<evidence type="ECO:0000313" key="1">
    <source>
        <dbReference type="EMBL" id="TSP13959.1"/>
    </source>
</evidence>
<protein>
    <recommendedName>
        <fullName evidence="3">DUF4402 domain-containing protein</fullName>
    </recommendedName>
</protein>
<comment type="caution">
    <text evidence="1">The sequence shown here is derived from an EMBL/GenBank/DDBJ whole genome shotgun (WGS) entry which is preliminary data.</text>
</comment>
<name>A0ABY3ESK8_9BURK</name>
<dbReference type="EMBL" id="VCIZ01000002">
    <property type="protein sequence ID" value="TSP13959.1"/>
    <property type="molecule type" value="Genomic_DNA"/>
</dbReference>
<organism evidence="1 2">
    <name type="scientific">Cupriavidus campinensis</name>
    <dbReference type="NCBI Taxonomy" id="151783"/>
    <lineage>
        <taxon>Bacteria</taxon>
        <taxon>Pseudomonadati</taxon>
        <taxon>Pseudomonadota</taxon>
        <taxon>Betaproteobacteria</taxon>
        <taxon>Burkholderiales</taxon>
        <taxon>Burkholderiaceae</taxon>
        <taxon>Cupriavidus</taxon>
    </lineage>
</organism>
<gene>
    <name evidence="1" type="ORF">FGG12_05670</name>
</gene>
<proteinExistence type="predicted"/>
<sequence length="151" mass="15695">MNNREDFKLHGAMTVVLRKGNGEIEVTHKDNAIVASGFDFVCDALAKSVGRPGVLSHIAVGTGTNAVNATTDSALQTQLGARIAATYNHVAGTKVFTIACSLAAGTYTGAITESGVFNDPAAGIMLDRVVFPVVNKGADDSMDITFTFTLS</sequence>
<evidence type="ECO:0000313" key="2">
    <source>
        <dbReference type="Proteomes" id="UP000318943"/>
    </source>
</evidence>
<accession>A0ABY3ESK8</accession>
<dbReference type="Proteomes" id="UP000318943">
    <property type="component" value="Unassembled WGS sequence"/>
</dbReference>
<keyword evidence="2" id="KW-1185">Reference proteome</keyword>
<evidence type="ECO:0008006" key="3">
    <source>
        <dbReference type="Google" id="ProtNLM"/>
    </source>
</evidence>
<reference evidence="1 2" key="1">
    <citation type="submission" date="2019-05" db="EMBL/GenBank/DDBJ databases">
        <title>Whole genome sequence analysis of Cupriavidus campinensis S14E4C strain.</title>
        <authorList>
            <person name="Abbaszade G."/>
            <person name="Szabo A."/>
            <person name="Toumi M."/>
            <person name="Toth E."/>
        </authorList>
    </citation>
    <scope>NUCLEOTIDE SEQUENCE [LARGE SCALE GENOMIC DNA]</scope>
    <source>
        <strain evidence="1 2">S14E4C</strain>
    </source>
</reference>